<dbReference type="InterPro" id="IPR041617">
    <property type="entry name" value="TPR_MalT"/>
</dbReference>
<keyword evidence="1" id="KW-0805">Transcription regulation</keyword>
<evidence type="ECO:0000259" key="5">
    <source>
        <dbReference type="PROSITE" id="PS50043"/>
    </source>
</evidence>
<dbReference type="PRINTS" id="PR00038">
    <property type="entry name" value="HTHLUXR"/>
</dbReference>
<evidence type="ECO:0000256" key="2">
    <source>
        <dbReference type="ARBA" id="ARBA00023125"/>
    </source>
</evidence>
<reference evidence="7" key="1">
    <citation type="submission" date="2016-10" db="EMBL/GenBank/DDBJ databases">
        <authorList>
            <person name="Varghese N."/>
            <person name="Submissions S."/>
        </authorList>
    </citation>
    <scope>NUCLEOTIDE SEQUENCE [LARGE SCALE GENOMIC DNA]</scope>
    <source>
        <strain evidence="7">CGMCC 1.10223</strain>
    </source>
</reference>
<dbReference type="Proteomes" id="UP000183410">
    <property type="component" value="Unassembled WGS sequence"/>
</dbReference>
<dbReference type="PANTHER" id="PTHR44688:SF16">
    <property type="entry name" value="DNA-BINDING TRANSCRIPTIONAL ACTIVATOR DEVR_DOSR"/>
    <property type="match status" value="1"/>
</dbReference>
<dbReference type="InterPro" id="IPR000792">
    <property type="entry name" value="Tscrpt_reg_LuxR_C"/>
</dbReference>
<evidence type="ECO:0000313" key="6">
    <source>
        <dbReference type="EMBL" id="SFF07574.1"/>
    </source>
</evidence>
<dbReference type="SMART" id="SM00421">
    <property type="entry name" value="HTH_LUXR"/>
    <property type="match status" value="1"/>
</dbReference>
<keyword evidence="3" id="KW-0804">Transcription</keyword>
<feature type="domain" description="HTH luxR-type" evidence="5">
    <location>
        <begin position="848"/>
        <end position="913"/>
    </location>
</feature>
<evidence type="ECO:0000256" key="3">
    <source>
        <dbReference type="ARBA" id="ARBA00023163"/>
    </source>
</evidence>
<evidence type="ECO:0000256" key="4">
    <source>
        <dbReference type="SAM" id="MobiDB-lite"/>
    </source>
</evidence>
<dbReference type="InterPro" id="IPR036388">
    <property type="entry name" value="WH-like_DNA-bd_sf"/>
</dbReference>
<dbReference type="PROSITE" id="PS00622">
    <property type="entry name" value="HTH_LUXR_1"/>
    <property type="match status" value="1"/>
</dbReference>
<feature type="region of interest" description="Disordered" evidence="4">
    <location>
        <begin position="825"/>
        <end position="850"/>
    </location>
</feature>
<dbReference type="Pfam" id="PF25873">
    <property type="entry name" value="WHD_MalT"/>
    <property type="match status" value="1"/>
</dbReference>
<name>A0A1I2FQ32_9BACL</name>
<dbReference type="AlphaFoldDB" id="A0A1I2FQ32"/>
<dbReference type="GO" id="GO:0006355">
    <property type="term" value="P:regulation of DNA-templated transcription"/>
    <property type="evidence" value="ECO:0007669"/>
    <property type="project" value="InterPro"/>
</dbReference>
<dbReference type="Gene3D" id="1.25.40.10">
    <property type="entry name" value="Tetratricopeptide repeat domain"/>
    <property type="match status" value="1"/>
</dbReference>
<dbReference type="SUPFAM" id="SSF48452">
    <property type="entry name" value="TPR-like"/>
    <property type="match status" value="1"/>
</dbReference>
<dbReference type="InterPro" id="IPR059106">
    <property type="entry name" value="WHD_MalT"/>
</dbReference>
<proteinExistence type="predicted"/>
<organism evidence="6 7">
    <name type="scientific">Paenibacillus algorifonticola</name>
    <dbReference type="NCBI Taxonomy" id="684063"/>
    <lineage>
        <taxon>Bacteria</taxon>
        <taxon>Bacillati</taxon>
        <taxon>Bacillota</taxon>
        <taxon>Bacilli</taxon>
        <taxon>Bacillales</taxon>
        <taxon>Paenibacillaceae</taxon>
        <taxon>Paenibacillus</taxon>
    </lineage>
</organism>
<dbReference type="InterPro" id="IPR016032">
    <property type="entry name" value="Sig_transdc_resp-reg_C-effctor"/>
</dbReference>
<evidence type="ECO:0000313" key="7">
    <source>
        <dbReference type="Proteomes" id="UP000183410"/>
    </source>
</evidence>
<dbReference type="Pfam" id="PF17874">
    <property type="entry name" value="TPR_MalT"/>
    <property type="match status" value="1"/>
</dbReference>
<dbReference type="EMBL" id="FONN01000013">
    <property type="protein sequence ID" value="SFF07574.1"/>
    <property type="molecule type" value="Genomic_DNA"/>
</dbReference>
<dbReference type="InterPro" id="IPR027417">
    <property type="entry name" value="P-loop_NTPase"/>
</dbReference>
<gene>
    <name evidence="6" type="ORF">SAMN04487969_11337</name>
</gene>
<dbReference type="PANTHER" id="PTHR44688">
    <property type="entry name" value="DNA-BINDING TRANSCRIPTIONAL ACTIVATOR DEVR_DOSR"/>
    <property type="match status" value="1"/>
</dbReference>
<dbReference type="Gene3D" id="3.40.50.300">
    <property type="entry name" value="P-loop containing nucleotide triphosphate hydrolases"/>
    <property type="match status" value="1"/>
</dbReference>
<dbReference type="Pfam" id="PF00196">
    <property type="entry name" value="GerE"/>
    <property type="match status" value="1"/>
</dbReference>
<keyword evidence="2" id="KW-0238">DNA-binding</keyword>
<protein>
    <submittedName>
        <fullName evidence="6">LuxR family transcriptional regulator, maltose regulon positive regulatory protein</fullName>
    </submittedName>
</protein>
<dbReference type="CDD" id="cd06170">
    <property type="entry name" value="LuxR_C_like"/>
    <property type="match status" value="1"/>
</dbReference>
<dbReference type="PROSITE" id="PS50043">
    <property type="entry name" value="HTH_LUXR_2"/>
    <property type="match status" value="1"/>
</dbReference>
<accession>A0A1I2FQ32</accession>
<dbReference type="SUPFAM" id="SSF52540">
    <property type="entry name" value="P-loop containing nucleoside triphosphate hydrolases"/>
    <property type="match status" value="1"/>
</dbReference>
<dbReference type="SUPFAM" id="SSF46894">
    <property type="entry name" value="C-terminal effector domain of the bipartite response regulators"/>
    <property type="match status" value="1"/>
</dbReference>
<sequence length="915" mass="100567">MINPIIATKLYIPALRSNVVLRPRLIERLNEGLHRKLTVIAASAGFGKTTLASGWIRSCGRTACWLSLDEGDDDPVAFMIYLHAALMAAAPNFSDGMRKLLQAPQPPPIEALVRVLLNEIASITHPFIIVFDDFHEIENKSIHQAVTLLIEHLPPQMHLVIVARELQHLPLARLRVRDQLTEVRAADLRFTISEATEFFEQVMGLSLTTEHVAMLEDRTEGWIAGMQLAGLSMQGHADAGSFIRSFTGSHSFVLDYLVEEVLQKQPAGIQAFLLSTSMLDRFCGPLCDAVLRLGNGEKETNPGANSEANPEANGQTTLEYLERANLFIVPLDNERRWYRYHHLFGNFLRQRLAQKQQVNLSVEAAGEGVNELHQRASKWYEQHGFVLEAFHHAAAAQDIEGAAKLLEGEGMSLIFRGMVIPALKWLNSLPERELGARPSLLVLHASAMLMTGQISGVEQKLLAAEQLLQADAFQDVNTRDLIGHTASIRATLAVSKHQPDMILAQSRRALDYLHPDNHPVRTATTWTLGYAHQLQGDYGAAGRAYAEALANSERIGHVIISFMAAIGLASIQEAENLLDTAAGTYRHALKLAGEPPLPAAGVAYLGLARIYYQRNDLNAAEQYAKIALPLSQQLEHTDRAVEVEVFLARLLLAKGDVSGAAARLAKADHTARQHQHVLQMPSIAAVQVQVLLRQGNSAAAARLAAKNELAISGAKCELAQGNSAAALAILELRREYVEAKGQPYDRLEVSVAQAVAWHEHGDRAKAAAMLTEALVFAEPGGYVRVFADEGLPIRKLLREIVARGAGSSYRDQVLAACEAEEQIGKQSQEGNLGQEGKDRTKPRPIQASEPLIEPLTGRELEVLQLIEQGLSNRQISERLFLALSSVKGHNRNIFDKLQVKRRTEAVARARELGLF</sequence>
<evidence type="ECO:0000256" key="1">
    <source>
        <dbReference type="ARBA" id="ARBA00023015"/>
    </source>
</evidence>
<keyword evidence="7" id="KW-1185">Reference proteome</keyword>
<dbReference type="OrthoDB" id="1137593at2"/>
<dbReference type="GO" id="GO:0003677">
    <property type="term" value="F:DNA binding"/>
    <property type="evidence" value="ECO:0007669"/>
    <property type="project" value="UniProtKB-KW"/>
</dbReference>
<dbReference type="InterPro" id="IPR011990">
    <property type="entry name" value="TPR-like_helical_dom_sf"/>
</dbReference>
<dbReference type="Gene3D" id="1.10.10.10">
    <property type="entry name" value="Winged helix-like DNA-binding domain superfamily/Winged helix DNA-binding domain"/>
    <property type="match status" value="1"/>
</dbReference>